<feature type="transmembrane region" description="Helical" evidence="1">
    <location>
        <begin position="410"/>
        <end position="430"/>
    </location>
</feature>
<dbReference type="SUPFAM" id="SSF109604">
    <property type="entry name" value="HD-domain/PDEase-like"/>
    <property type="match status" value="1"/>
</dbReference>
<dbReference type="RefSeq" id="WP_368635932.1">
    <property type="nucleotide sequence ID" value="NZ_JBFRHK010000003.1"/>
</dbReference>
<dbReference type="PROSITE" id="PS51831">
    <property type="entry name" value="HD"/>
    <property type="match status" value="1"/>
</dbReference>
<evidence type="ECO:0000313" key="4">
    <source>
        <dbReference type="Proteomes" id="UP001558534"/>
    </source>
</evidence>
<dbReference type="Pfam" id="PF07697">
    <property type="entry name" value="7TMR-HDED"/>
    <property type="match status" value="1"/>
</dbReference>
<proteinExistence type="predicted"/>
<dbReference type="CDD" id="cd00077">
    <property type="entry name" value="HDc"/>
    <property type="match status" value="1"/>
</dbReference>
<feature type="transmembrane region" description="Helical" evidence="1">
    <location>
        <begin position="442"/>
        <end position="466"/>
    </location>
</feature>
<evidence type="ECO:0000259" key="2">
    <source>
        <dbReference type="PROSITE" id="PS51831"/>
    </source>
</evidence>
<dbReference type="InterPro" id="IPR011621">
    <property type="entry name" value="Metal-dep_PHydrolase_7TM_intra"/>
</dbReference>
<dbReference type="NCBIfam" id="TIGR00277">
    <property type="entry name" value="HDIG"/>
    <property type="match status" value="1"/>
</dbReference>
<dbReference type="Pfam" id="PF07698">
    <property type="entry name" value="7TM-7TMR_HD"/>
    <property type="match status" value="1"/>
</dbReference>
<evidence type="ECO:0000256" key="1">
    <source>
        <dbReference type="SAM" id="Phobius"/>
    </source>
</evidence>
<accession>A0ABV3VVU9</accession>
<dbReference type="Proteomes" id="UP001558534">
    <property type="component" value="Unassembled WGS sequence"/>
</dbReference>
<keyword evidence="1" id="KW-1133">Transmembrane helix</keyword>
<keyword evidence="4" id="KW-1185">Reference proteome</keyword>
<keyword evidence="1" id="KW-0472">Membrane</keyword>
<feature type="transmembrane region" description="Helical" evidence="1">
    <location>
        <begin position="12"/>
        <end position="35"/>
    </location>
</feature>
<dbReference type="InterPro" id="IPR006674">
    <property type="entry name" value="HD_domain"/>
</dbReference>
<feature type="transmembrane region" description="Helical" evidence="1">
    <location>
        <begin position="277"/>
        <end position="296"/>
    </location>
</feature>
<feature type="transmembrane region" description="Helical" evidence="1">
    <location>
        <begin position="386"/>
        <end position="404"/>
    </location>
</feature>
<dbReference type="InterPro" id="IPR052722">
    <property type="entry name" value="PgpH_phosphodiesterase"/>
</dbReference>
<dbReference type="Pfam" id="PF01966">
    <property type="entry name" value="HD"/>
    <property type="match status" value="1"/>
</dbReference>
<feature type="transmembrane region" description="Helical" evidence="1">
    <location>
        <begin position="308"/>
        <end position="333"/>
    </location>
</feature>
<gene>
    <name evidence="3" type="ORF">AB1300_07740</name>
</gene>
<feature type="transmembrane region" description="Helical" evidence="1">
    <location>
        <begin position="353"/>
        <end position="374"/>
    </location>
</feature>
<evidence type="ECO:0000313" key="3">
    <source>
        <dbReference type="EMBL" id="MEX3745027.1"/>
    </source>
</evidence>
<comment type="caution">
    <text evidence="3">The sequence shown here is derived from an EMBL/GenBank/DDBJ whole genome shotgun (WGS) entry which is preliminary data.</text>
</comment>
<dbReference type="InterPro" id="IPR006675">
    <property type="entry name" value="HDIG_dom"/>
</dbReference>
<dbReference type="InterPro" id="IPR003607">
    <property type="entry name" value="HD/PDEase_dom"/>
</dbReference>
<dbReference type="EMBL" id="JBFRHK010000003">
    <property type="protein sequence ID" value="MEX3745027.1"/>
    <property type="molecule type" value="Genomic_DNA"/>
</dbReference>
<reference evidence="3 4" key="1">
    <citation type="submission" date="2024-07" db="EMBL/GenBank/DDBJ databases">
        <title>Characterization of a bacterium isolated from hydrolysated instant sea cucumber by whole-genome sequencing and metabolomics.</title>
        <authorList>
            <person name="Luo X."/>
            <person name="Zhang Z."/>
            <person name="Zheng Z."/>
            <person name="Zhang W."/>
            <person name="Ming T."/>
            <person name="Jiao L."/>
            <person name="Su X."/>
            <person name="Kong F."/>
            <person name="Xu J."/>
        </authorList>
    </citation>
    <scope>NUCLEOTIDE SEQUENCE [LARGE SCALE GENOMIC DNA]</scope>
    <source>
        <strain evidence="3 4">XL-2024</strain>
    </source>
</reference>
<name>A0ABV3VVU9_9BACI</name>
<dbReference type="PANTHER" id="PTHR36442">
    <property type="entry name" value="CYCLIC-DI-AMP PHOSPHODIESTERASE PGPH"/>
    <property type="match status" value="1"/>
</dbReference>
<protein>
    <submittedName>
        <fullName evidence="3">HD family phosphohydrolase</fullName>
    </submittedName>
</protein>
<sequence length="706" mass="79369">MEKQLQKFIKLIGFRYFLIVVLILTGALQFVFMYGNVKGVTYDFKPLQLAPETVRSTKTIEDTYKTQQEREKAASAVEPVYEFSEDVAEQRAAIVTSLFDYVLEVKEDVASKKEPVPIGDQVAQLRKKFESIDSDQMPIIFTDSQLEGLLIQSEEDLKRTSTQLSKLVQEYLQKSIRSENLFAAQNDFETKIRGQRGYPDKIFNTVVLIGRTSIIENETINDEQTKIRKEQAKESVEPTRILQGQIIVQEGQIIDNEAFRQLELLGMVSNKVSMKPIAGLIILILLQMVFIFILFERSVEDENKKRKALLVTVIVYSLSILLMKFISLVAGGFDVTVAFLFPTALTTMLVRLLVNDRAAVLITVMTAASAGVIFQEGYSSVMQMEITLYIIFGGFASLFFLSSVEKRSHILHAVGVIGLVNMSFIAFYLLMTQSSYGLSEWLFYFIAALVSALLSGALTMGLLPFFESAFSLLSSLRLIELSNPNHPLLKKLLMESPGTYHHSVMVANLAEAACEEIGADGLLARVGCYYHDIGKTKRPAFFIENQISGINPHDSLSPETSAEIIIAHTTDGAEMLNRYKMPQEIIDIALQHHGTSLLKFFYFKAKEEGKCIDETKYRYPGPKPQTKEAAVISVADSVEAAVRSMKEPNAEKIQKLVRSIIDDRVQDNQFDECDISIKELKCIERVLCGTLNGIFHSRIEYPKADK</sequence>
<dbReference type="Gene3D" id="1.10.3210.10">
    <property type="entry name" value="Hypothetical protein af1432"/>
    <property type="match status" value="1"/>
</dbReference>
<keyword evidence="1" id="KW-0812">Transmembrane</keyword>
<feature type="domain" description="HD" evidence="2">
    <location>
        <begin position="499"/>
        <end position="641"/>
    </location>
</feature>
<organism evidence="3 4">
    <name type="scientific">Lysinibacillus xylanilyticus</name>
    <dbReference type="NCBI Taxonomy" id="582475"/>
    <lineage>
        <taxon>Bacteria</taxon>
        <taxon>Bacillati</taxon>
        <taxon>Bacillota</taxon>
        <taxon>Bacilli</taxon>
        <taxon>Bacillales</taxon>
        <taxon>Bacillaceae</taxon>
        <taxon>Lysinibacillus</taxon>
    </lineage>
</organism>
<dbReference type="PANTHER" id="PTHR36442:SF1">
    <property type="entry name" value="CYCLIC-DI-AMP PHOSPHODIESTERASE PGPH"/>
    <property type="match status" value="1"/>
</dbReference>
<dbReference type="SMART" id="SM00471">
    <property type="entry name" value="HDc"/>
    <property type="match status" value="1"/>
</dbReference>
<dbReference type="InterPro" id="IPR011624">
    <property type="entry name" value="Metal-dep_PHydrolase_7TM_extra"/>
</dbReference>